<accession>A0A3Q3BCV0</accession>
<dbReference type="AlphaFoldDB" id="A0A3Q3BCV0"/>
<dbReference type="Ensembl" id="ENSKMAT00000027467.1">
    <property type="protein sequence ID" value="ENSKMAP00000027126.1"/>
    <property type="gene ID" value="ENSKMAG00000020110.1"/>
</dbReference>
<dbReference type="PANTHER" id="PTHR21580">
    <property type="entry name" value="SHIPPO-1-RELATED"/>
    <property type="match status" value="1"/>
</dbReference>
<dbReference type="GeneTree" id="ENSGT00390000001063"/>
<dbReference type="InterPro" id="IPR051291">
    <property type="entry name" value="CIMAP"/>
</dbReference>
<keyword evidence="3" id="KW-1185">Reference proteome</keyword>
<name>A0A3Q3BCV0_KRYMA</name>
<dbReference type="Proteomes" id="UP000264800">
    <property type="component" value="Unplaced"/>
</dbReference>
<organism evidence="2 3">
    <name type="scientific">Kryptolebias marmoratus</name>
    <name type="common">Mangrove killifish</name>
    <name type="synonym">Rivulus marmoratus</name>
    <dbReference type="NCBI Taxonomy" id="37003"/>
    <lineage>
        <taxon>Eukaryota</taxon>
        <taxon>Metazoa</taxon>
        <taxon>Chordata</taxon>
        <taxon>Craniata</taxon>
        <taxon>Vertebrata</taxon>
        <taxon>Euteleostomi</taxon>
        <taxon>Actinopterygii</taxon>
        <taxon>Neopterygii</taxon>
        <taxon>Teleostei</taxon>
        <taxon>Neoteleostei</taxon>
        <taxon>Acanthomorphata</taxon>
        <taxon>Ovalentaria</taxon>
        <taxon>Atherinomorphae</taxon>
        <taxon>Cyprinodontiformes</taxon>
        <taxon>Rivulidae</taxon>
        <taxon>Kryptolebias</taxon>
    </lineage>
</organism>
<dbReference type="STRING" id="37003.ENSKMAP00000027126"/>
<feature type="region of interest" description="Disordered" evidence="1">
    <location>
        <begin position="158"/>
        <end position="180"/>
    </location>
</feature>
<dbReference type="PANTHER" id="PTHR21580:SF60">
    <property type="entry name" value="SPERM-TAIL PG-RICH REPEAT-CONTAINING PROTEIN 2"/>
    <property type="match status" value="1"/>
</dbReference>
<evidence type="ECO:0000313" key="3">
    <source>
        <dbReference type="Proteomes" id="UP000264800"/>
    </source>
</evidence>
<reference evidence="2" key="2">
    <citation type="submission" date="2025-09" db="UniProtKB">
        <authorList>
            <consortium name="Ensembl"/>
        </authorList>
    </citation>
    <scope>IDENTIFICATION</scope>
</reference>
<protein>
    <submittedName>
        <fullName evidence="2">Sperm-tail PG-rich repeat containing 2</fullName>
    </submittedName>
</protein>
<dbReference type="InterPro" id="IPR010736">
    <property type="entry name" value="SHIPPO-rpt"/>
</dbReference>
<evidence type="ECO:0000313" key="2">
    <source>
        <dbReference type="Ensembl" id="ENSKMAP00000027126.1"/>
    </source>
</evidence>
<dbReference type="Pfam" id="PF07004">
    <property type="entry name" value="SHIPPO-rpt"/>
    <property type="match status" value="5"/>
</dbReference>
<proteinExistence type="predicted"/>
<dbReference type="OMA" id="AFNCQEN"/>
<evidence type="ECO:0000256" key="1">
    <source>
        <dbReference type="SAM" id="MobiDB-lite"/>
    </source>
</evidence>
<sequence length="487" mass="54057">MSERAPRVTFAAASGTPAHVGPGSYDISPQRCRGCSFVYFVKLSCLQLSILGGCSLQSRCKRFEEVPSEVPGPGAYNVLPLPVVHAKKRELPLKLVHQPYLYIPSIPSPGQALGYEKDALGVLCKRQPPPRDMTLGPAYYDPPASEMRFSQYKGVQFGNKTGRKTDAKTETGPGPGQYSPESSDFTLILGAFRNSSELIIPRYHELLPRQEEKKGVPGPGQYHIRGVFEKPVRCSSKLPTITVPFLSQTERFILVKEVSPPVGTYNDQRCAMECLKRTAGAKKSPFGVTAARFGSDRRKRPTPGPGSYNMFEWGLANESFKKAQSGQTRKGGFGSTAQRCSIFYNKKSIETPGPGQYQPWLYPWKRSPFLPPPTGTDIKKGLIRKYQERKKVVGQGAENMKANVCLYNPFICSGVFFFTLTLKASSSRKGQRFPFGKLFTKRFEIKKIIKKAMSAALIETASIHARKTCCLTSKVCLLDSFPQFLPY</sequence>
<reference evidence="2" key="1">
    <citation type="submission" date="2025-08" db="UniProtKB">
        <authorList>
            <consortium name="Ensembl"/>
        </authorList>
    </citation>
    <scope>IDENTIFICATION</scope>
</reference>